<evidence type="ECO:0000313" key="3">
    <source>
        <dbReference type="Proteomes" id="UP000295509"/>
    </source>
</evidence>
<sequence length="118" mass="11837">MNRAPLPGNLAGNVAGNVAGGFATGPTLTHASARATLASGLERIAGGARSVDCAPLTQFDSSALAVLLAWQRAASARGATLEIVNLPAGLASLAQAYGVDTLLSARHSRSLDTERSPS</sequence>
<dbReference type="Gene3D" id="3.30.750.24">
    <property type="entry name" value="STAS domain"/>
    <property type="match status" value="1"/>
</dbReference>
<gene>
    <name evidence="2" type="ORF">BX592_12733</name>
</gene>
<dbReference type="CDD" id="cd07043">
    <property type="entry name" value="STAS_anti-anti-sigma_factors"/>
    <property type="match status" value="1"/>
</dbReference>
<dbReference type="InterPro" id="IPR036513">
    <property type="entry name" value="STAS_dom_sf"/>
</dbReference>
<feature type="domain" description="MlaB-like STAS" evidence="1">
    <location>
        <begin position="28"/>
        <end position="100"/>
    </location>
</feature>
<organism evidence="2 3">
    <name type="scientific">Paraburkholderia rhizosphaerae</name>
    <dbReference type="NCBI Taxonomy" id="480658"/>
    <lineage>
        <taxon>Bacteria</taxon>
        <taxon>Pseudomonadati</taxon>
        <taxon>Pseudomonadota</taxon>
        <taxon>Betaproteobacteria</taxon>
        <taxon>Burkholderiales</taxon>
        <taxon>Burkholderiaceae</taxon>
        <taxon>Paraburkholderia</taxon>
    </lineage>
</organism>
<dbReference type="AlphaFoldDB" id="A0A4R8LBA2"/>
<dbReference type="InterPro" id="IPR058548">
    <property type="entry name" value="MlaB-like_STAS"/>
</dbReference>
<proteinExistence type="predicted"/>
<evidence type="ECO:0000313" key="2">
    <source>
        <dbReference type="EMBL" id="TDY40153.1"/>
    </source>
</evidence>
<accession>A0A4R8LBA2</accession>
<dbReference type="Pfam" id="PF13466">
    <property type="entry name" value="STAS_2"/>
    <property type="match status" value="1"/>
</dbReference>
<evidence type="ECO:0000259" key="1">
    <source>
        <dbReference type="Pfam" id="PF13466"/>
    </source>
</evidence>
<name>A0A4R8LBA2_9BURK</name>
<dbReference type="SUPFAM" id="SSF52091">
    <property type="entry name" value="SpoIIaa-like"/>
    <property type="match status" value="1"/>
</dbReference>
<reference evidence="2 3" key="1">
    <citation type="submission" date="2019-03" db="EMBL/GenBank/DDBJ databases">
        <title>Genomic Encyclopedia of Type Strains, Phase III (KMG-III): the genomes of soil and plant-associated and newly described type strains.</title>
        <authorList>
            <person name="Whitman W."/>
        </authorList>
    </citation>
    <scope>NUCLEOTIDE SEQUENCE [LARGE SCALE GENOMIC DNA]</scope>
    <source>
        <strain evidence="2 3">LMG 29544</strain>
    </source>
</reference>
<dbReference type="EMBL" id="SORE01000027">
    <property type="protein sequence ID" value="TDY40153.1"/>
    <property type="molecule type" value="Genomic_DNA"/>
</dbReference>
<comment type="caution">
    <text evidence="2">The sequence shown here is derived from an EMBL/GenBank/DDBJ whole genome shotgun (WGS) entry which is preliminary data.</text>
</comment>
<dbReference type="Proteomes" id="UP000295509">
    <property type="component" value="Unassembled WGS sequence"/>
</dbReference>
<protein>
    <submittedName>
        <fullName evidence="2">Phospholipid transport system transporter-binding protein</fullName>
    </submittedName>
</protein>
<keyword evidence="3" id="KW-1185">Reference proteome</keyword>
<dbReference type="OrthoDB" id="9156744at2"/>